<name>A0AAN7TZX3_9MYCE</name>
<dbReference type="GO" id="GO:0005737">
    <property type="term" value="C:cytoplasm"/>
    <property type="evidence" value="ECO:0007669"/>
    <property type="project" value="TreeGrafter"/>
</dbReference>
<dbReference type="GO" id="GO:0003924">
    <property type="term" value="F:GTPase activity"/>
    <property type="evidence" value="ECO:0007669"/>
    <property type="project" value="InterPro"/>
</dbReference>
<dbReference type="GO" id="GO:0005525">
    <property type="term" value="F:GTP binding"/>
    <property type="evidence" value="ECO:0007669"/>
    <property type="project" value="InterPro"/>
</dbReference>
<reference evidence="2 3" key="1">
    <citation type="submission" date="2023-11" db="EMBL/GenBank/DDBJ databases">
        <title>Dfirmibasis_genome.</title>
        <authorList>
            <person name="Edelbroek B."/>
            <person name="Kjellin J."/>
            <person name="Jerlstrom-Hultqvist J."/>
            <person name="Soderbom F."/>
        </authorList>
    </citation>
    <scope>NUCLEOTIDE SEQUENCE [LARGE SCALE GENOMIC DNA]</scope>
    <source>
        <strain evidence="2 3">TNS-C-14</strain>
    </source>
</reference>
<dbReference type="NCBIfam" id="NF006958">
    <property type="entry name" value="PRK09435.1"/>
    <property type="match status" value="1"/>
</dbReference>
<dbReference type="Gene3D" id="3.40.50.300">
    <property type="entry name" value="P-loop containing nucleotide triphosphate hydrolases"/>
    <property type="match status" value="1"/>
</dbReference>
<dbReference type="CDD" id="cd03114">
    <property type="entry name" value="MMAA-like"/>
    <property type="match status" value="1"/>
</dbReference>
<dbReference type="AlphaFoldDB" id="A0AAN7TZX3"/>
<dbReference type="PANTHER" id="PTHR23408:SF3">
    <property type="entry name" value="METHYLMALONIC ACIDURIA TYPE A PROTEIN, MITOCHONDRIAL"/>
    <property type="match status" value="1"/>
</dbReference>
<dbReference type="PANTHER" id="PTHR23408">
    <property type="entry name" value="METHYLMALONYL-COA MUTASE"/>
    <property type="match status" value="1"/>
</dbReference>
<proteinExistence type="inferred from homology"/>
<dbReference type="SUPFAM" id="SSF52540">
    <property type="entry name" value="P-loop containing nucleoside triphosphate hydrolases"/>
    <property type="match status" value="1"/>
</dbReference>
<protein>
    <recommendedName>
        <fullName evidence="4">Methylmalonic aciduria type A protein, mitochondrial</fullName>
    </recommendedName>
</protein>
<comment type="caution">
    <text evidence="2">The sequence shown here is derived from an EMBL/GenBank/DDBJ whole genome shotgun (WGS) entry which is preliminary data.</text>
</comment>
<dbReference type="InterPro" id="IPR027417">
    <property type="entry name" value="P-loop_NTPase"/>
</dbReference>
<evidence type="ECO:0008006" key="4">
    <source>
        <dbReference type="Google" id="ProtNLM"/>
    </source>
</evidence>
<dbReference type="Gene3D" id="1.20.5.170">
    <property type="match status" value="1"/>
</dbReference>
<keyword evidence="3" id="KW-1185">Reference proteome</keyword>
<dbReference type="Pfam" id="PF03308">
    <property type="entry name" value="MeaB"/>
    <property type="match status" value="1"/>
</dbReference>
<organism evidence="2 3">
    <name type="scientific">Dictyostelium firmibasis</name>
    <dbReference type="NCBI Taxonomy" id="79012"/>
    <lineage>
        <taxon>Eukaryota</taxon>
        <taxon>Amoebozoa</taxon>
        <taxon>Evosea</taxon>
        <taxon>Eumycetozoa</taxon>
        <taxon>Dictyostelia</taxon>
        <taxon>Dictyosteliales</taxon>
        <taxon>Dictyosteliaceae</taxon>
        <taxon>Dictyostelium</taxon>
    </lineage>
</organism>
<accession>A0AAN7TZX3</accession>
<comment type="similarity">
    <text evidence="1">Belongs to the SIMIBI class G3E GTPase family. ArgK/MeaB subfamily.</text>
</comment>
<dbReference type="InterPro" id="IPR005129">
    <property type="entry name" value="GTPase_ArgK"/>
</dbReference>
<gene>
    <name evidence="2" type="ORF">RB653_009801</name>
</gene>
<dbReference type="EMBL" id="JAVFKY010000006">
    <property type="protein sequence ID" value="KAK5574548.1"/>
    <property type="molecule type" value="Genomic_DNA"/>
</dbReference>
<dbReference type="NCBIfam" id="TIGR00750">
    <property type="entry name" value="lao"/>
    <property type="match status" value="1"/>
</dbReference>
<dbReference type="Proteomes" id="UP001344447">
    <property type="component" value="Unassembled WGS sequence"/>
</dbReference>
<evidence type="ECO:0000256" key="1">
    <source>
        <dbReference type="ARBA" id="ARBA00009625"/>
    </source>
</evidence>
<sequence>MFRSLIKSKNIFQKSFVINQLFNRNNIKIKNNSCNYYFKRNYTSYDELGRNFLKNYRNVKDEFSSSKLYEKINDENKELLKKINSENTLYLSRLITTIESTREDHQEQSRMIISYLSSLAKEKGTQYNSFRIGISGPPGAGKSTFIEAFGKYLTSLGHKVAVLAIDPSSIRSGGSILGDKTRMTELSVDPNAYVRPSATRGSLGGITKGTSDTIVLCESAGFDIVIVETVGVGQSEVSIDDMVDCFVLLVPPANGDELQGLKKGIVESADLVVVNKADGELLPKARFTVSEYTSAFKLQRPKNQHWISKVVSCSSISKEHIDNVWNTMCEFKKVMMNCGDFKTKRSHQKETFMKKLLDEELLTLLYHNEDVQKVIPYFEQQVKDGILSPTLASNEIIKTFLISEKHKLLNNDSNKK</sequence>
<evidence type="ECO:0000313" key="3">
    <source>
        <dbReference type="Proteomes" id="UP001344447"/>
    </source>
</evidence>
<dbReference type="Gene3D" id="1.10.287.130">
    <property type="match status" value="1"/>
</dbReference>
<evidence type="ECO:0000313" key="2">
    <source>
        <dbReference type="EMBL" id="KAK5574548.1"/>
    </source>
</evidence>